<comment type="similarity">
    <text evidence="1">Belongs to the helicase family. UvrD subfamily.</text>
</comment>
<evidence type="ECO:0000256" key="7">
    <source>
        <dbReference type="ARBA" id="ARBA00023235"/>
    </source>
</evidence>
<protein>
    <recommendedName>
        <fullName evidence="9">DNA 3'-5' helicase</fullName>
        <ecNumber evidence="9">5.6.2.4</ecNumber>
    </recommendedName>
    <alternativeName>
        <fullName evidence="10">DNA 3'-5' helicase II</fullName>
    </alternativeName>
</protein>
<dbReference type="InterPro" id="IPR014016">
    <property type="entry name" value="UvrD-like_ATP-bd"/>
</dbReference>
<dbReference type="PROSITE" id="PS51198">
    <property type="entry name" value="UVRD_HELICASE_ATP_BIND"/>
    <property type="match status" value="1"/>
</dbReference>
<dbReference type="Pfam" id="PF00580">
    <property type="entry name" value="UvrD-helicase"/>
    <property type="match status" value="1"/>
</dbReference>
<dbReference type="GO" id="GO:0033202">
    <property type="term" value="C:DNA helicase complex"/>
    <property type="evidence" value="ECO:0007669"/>
    <property type="project" value="TreeGrafter"/>
</dbReference>
<proteinExistence type="inferred from homology"/>
<evidence type="ECO:0000256" key="6">
    <source>
        <dbReference type="ARBA" id="ARBA00023125"/>
    </source>
</evidence>
<dbReference type="GO" id="GO:0005524">
    <property type="term" value="F:ATP binding"/>
    <property type="evidence" value="ECO:0007669"/>
    <property type="project" value="UniProtKB-UniRule"/>
</dbReference>
<gene>
    <name evidence="12" type="ORF">C0V70_01035</name>
</gene>
<dbReference type="RefSeq" id="WP_102242010.1">
    <property type="nucleotide sequence ID" value="NZ_CP025704.1"/>
</dbReference>
<dbReference type="InterPro" id="IPR000212">
    <property type="entry name" value="DNA_helicase_UvrD/REP"/>
</dbReference>
<dbReference type="KEGG" id="bsto:C0V70_01035"/>
<dbReference type="Gene3D" id="3.40.50.300">
    <property type="entry name" value="P-loop containing nucleotide triphosphate hydrolases"/>
    <property type="match status" value="2"/>
</dbReference>
<dbReference type="SUPFAM" id="SSF52540">
    <property type="entry name" value="P-loop containing nucleoside triphosphate hydrolases"/>
    <property type="match status" value="1"/>
</dbReference>
<keyword evidence="4 12" id="KW-0347">Helicase</keyword>
<dbReference type="InterPro" id="IPR014017">
    <property type="entry name" value="DNA_helicase_UvrD-like_C"/>
</dbReference>
<comment type="catalytic activity">
    <reaction evidence="11">
        <text>ATP + H2O = ADP + phosphate + H(+)</text>
        <dbReference type="Rhea" id="RHEA:13065"/>
        <dbReference type="ChEBI" id="CHEBI:15377"/>
        <dbReference type="ChEBI" id="CHEBI:15378"/>
        <dbReference type="ChEBI" id="CHEBI:30616"/>
        <dbReference type="ChEBI" id="CHEBI:43474"/>
        <dbReference type="ChEBI" id="CHEBI:456216"/>
        <dbReference type="EC" id="5.6.2.4"/>
    </reaction>
</comment>
<dbReference type="EC" id="5.6.2.4" evidence="9"/>
<dbReference type="PROSITE" id="PS51217">
    <property type="entry name" value="UVRD_HELICASE_CTER"/>
    <property type="match status" value="1"/>
</dbReference>
<dbReference type="Gene3D" id="1.10.10.160">
    <property type="match status" value="1"/>
</dbReference>
<evidence type="ECO:0000313" key="13">
    <source>
        <dbReference type="Proteomes" id="UP000235584"/>
    </source>
</evidence>
<dbReference type="PANTHER" id="PTHR11070:SF2">
    <property type="entry name" value="ATP-DEPENDENT DNA HELICASE SRS2"/>
    <property type="match status" value="1"/>
</dbReference>
<keyword evidence="13" id="KW-1185">Reference proteome</keyword>
<sequence length="756" mass="85635">MIKLDSLNPVQKQAVLNTDGPVMILAGAGSGKTKTLVTRISYLLEEKNVSAHQLLALTFSNKAAREMRERIAHEVSMDVGALQITTFHAFCAKLLRSEANYLGLSRNFTIYDEGESKAIAKSLLERRGISTKEINPYDILTYIDSLKNNGYYPGRVMQDGGGAEPSDEFFGYFEEYESELHRANALDFGGLITAVIQLFEKFPDVLSRYQNRFVYVLVDEYQDTNRAQFELIKMLCGKRRNICVVGDEDQSIYSWRGADIRNILDFEKVWPDVKVLKLEQNYRSSKTIIEAASCVIEKNTMRKGKHMWTDNPEGDAIEIVECFNDKDEAEFIANESAKLYRAGVPYKEMAVFYRSNAQARQIEDALRKSKINYRVVGGVKFYERKEIKDMLSYLRLIINSKDSLALSRIINVPARGVGATSLRKLEVEAVNSNTSLWDIIEKIVDHAGEFAHIKLSAKIKSSLSEFVTLINELRVLDQNKVKPSTIYEKALHESGYYAFLKANKDYETLARLENLDELLNAITQFEDSAEVPTLSGFLETITLDSNTEFDEGARAVDGEISLMTVHGAKGLEFTHAFVVGAEENVFPSYRSVDSGEIAMEEERRLFYVAMTRAMIKLYITFAQGRMLFGQVKFNGPSRFIDEIPEKLYSWKKLKGHQEDRYDNSFSGGNYDPYDQSQESYYDSDEVVYQVKETAAQPPKTYHQPKFPKGSKVVHSLYGAGLVESSEGAGAEEKVQIKFTDGNRKKFMVKFAPIVLA</sequence>
<dbReference type="OrthoDB" id="5287170at2"/>
<dbReference type="Pfam" id="PF21196">
    <property type="entry name" value="PcrA_UvrD_tudor"/>
    <property type="match status" value="1"/>
</dbReference>
<keyword evidence="7" id="KW-0413">Isomerase</keyword>
<dbReference type="GO" id="GO:0005829">
    <property type="term" value="C:cytosol"/>
    <property type="evidence" value="ECO:0007669"/>
    <property type="project" value="TreeGrafter"/>
</dbReference>
<keyword evidence="5" id="KW-0067">ATP-binding</keyword>
<evidence type="ECO:0000256" key="11">
    <source>
        <dbReference type="ARBA" id="ARBA00048988"/>
    </source>
</evidence>
<dbReference type="Pfam" id="PF13361">
    <property type="entry name" value="UvrD_C"/>
    <property type="match status" value="1"/>
</dbReference>
<evidence type="ECO:0000313" key="12">
    <source>
        <dbReference type="EMBL" id="AUN96715.1"/>
    </source>
</evidence>
<dbReference type="FunFam" id="1.10.486.10:FF:000003">
    <property type="entry name" value="ATP-dependent DNA helicase"/>
    <property type="match status" value="1"/>
</dbReference>
<dbReference type="GO" id="GO:0043138">
    <property type="term" value="F:3'-5' DNA helicase activity"/>
    <property type="evidence" value="ECO:0007669"/>
    <property type="project" value="UniProtKB-EC"/>
</dbReference>
<evidence type="ECO:0000256" key="10">
    <source>
        <dbReference type="ARBA" id="ARBA00034923"/>
    </source>
</evidence>
<dbReference type="PANTHER" id="PTHR11070">
    <property type="entry name" value="UVRD / RECB / PCRA DNA HELICASE FAMILY MEMBER"/>
    <property type="match status" value="1"/>
</dbReference>
<evidence type="ECO:0000256" key="1">
    <source>
        <dbReference type="ARBA" id="ARBA00009922"/>
    </source>
</evidence>
<dbReference type="GO" id="GO:0003677">
    <property type="term" value="F:DNA binding"/>
    <property type="evidence" value="ECO:0007669"/>
    <property type="project" value="UniProtKB-KW"/>
</dbReference>
<comment type="catalytic activity">
    <reaction evidence="8">
        <text>Couples ATP hydrolysis with the unwinding of duplex DNA by translocating in the 3'-5' direction.</text>
        <dbReference type="EC" id="5.6.2.4"/>
    </reaction>
</comment>
<evidence type="ECO:0000256" key="9">
    <source>
        <dbReference type="ARBA" id="ARBA00034808"/>
    </source>
</evidence>
<evidence type="ECO:0000256" key="3">
    <source>
        <dbReference type="ARBA" id="ARBA00022801"/>
    </source>
</evidence>
<dbReference type="Gene3D" id="1.10.486.10">
    <property type="entry name" value="PCRA, domain 4"/>
    <property type="match status" value="1"/>
</dbReference>
<keyword evidence="3" id="KW-0378">Hydrolase</keyword>
<dbReference type="InterPro" id="IPR027417">
    <property type="entry name" value="P-loop_NTPase"/>
</dbReference>
<dbReference type="EMBL" id="CP025704">
    <property type="protein sequence ID" value="AUN96715.1"/>
    <property type="molecule type" value="Genomic_DNA"/>
</dbReference>
<keyword evidence="6" id="KW-0238">DNA-binding</keyword>
<dbReference type="GO" id="GO:0000725">
    <property type="term" value="P:recombinational repair"/>
    <property type="evidence" value="ECO:0007669"/>
    <property type="project" value="TreeGrafter"/>
</dbReference>
<evidence type="ECO:0000256" key="2">
    <source>
        <dbReference type="ARBA" id="ARBA00022741"/>
    </source>
</evidence>
<dbReference type="CDD" id="cd17932">
    <property type="entry name" value="DEXQc_UvrD"/>
    <property type="match status" value="1"/>
</dbReference>
<evidence type="ECO:0000256" key="4">
    <source>
        <dbReference type="ARBA" id="ARBA00022806"/>
    </source>
</evidence>
<evidence type="ECO:0000256" key="8">
    <source>
        <dbReference type="ARBA" id="ARBA00034617"/>
    </source>
</evidence>
<organism evidence="12 13">
    <name type="scientific">Bacteriovorax stolpii</name>
    <name type="common">Bdellovibrio stolpii</name>
    <dbReference type="NCBI Taxonomy" id="960"/>
    <lineage>
        <taxon>Bacteria</taxon>
        <taxon>Pseudomonadati</taxon>
        <taxon>Bdellovibrionota</taxon>
        <taxon>Bacteriovoracia</taxon>
        <taxon>Bacteriovoracales</taxon>
        <taxon>Bacteriovoracaceae</taxon>
        <taxon>Bacteriovorax</taxon>
    </lineage>
</organism>
<dbReference type="InterPro" id="IPR013986">
    <property type="entry name" value="DExx_box_DNA_helicase_dom_sf"/>
</dbReference>
<dbReference type="GO" id="GO:0016887">
    <property type="term" value="F:ATP hydrolysis activity"/>
    <property type="evidence" value="ECO:0007669"/>
    <property type="project" value="RHEA"/>
</dbReference>
<dbReference type="Proteomes" id="UP000235584">
    <property type="component" value="Chromosome"/>
</dbReference>
<name>A0A2K9NNR4_BACTC</name>
<keyword evidence="2" id="KW-0547">Nucleotide-binding</keyword>
<dbReference type="AlphaFoldDB" id="A0A2K9NNR4"/>
<evidence type="ECO:0000256" key="5">
    <source>
        <dbReference type="ARBA" id="ARBA00022840"/>
    </source>
</evidence>
<reference evidence="12 13" key="1">
    <citation type="submission" date="2018-01" db="EMBL/GenBank/DDBJ databases">
        <title>Complete genome sequence of Bacteriovorax stolpii DSM12778.</title>
        <authorList>
            <person name="Tang B."/>
            <person name="Chang J."/>
        </authorList>
    </citation>
    <scope>NUCLEOTIDE SEQUENCE [LARGE SCALE GENOMIC DNA]</scope>
    <source>
        <strain evidence="12 13">DSM 12778</strain>
    </source>
</reference>
<accession>A0A2K9NNR4</accession>